<dbReference type="Pfam" id="PF13416">
    <property type="entry name" value="SBP_bac_8"/>
    <property type="match status" value="1"/>
</dbReference>
<dbReference type="PANTHER" id="PTHR30222">
    <property type="entry name" value="SPERMIDINE/PUTRESCINE-BINDING PERIPLASMIC PROTEIN"/>
    <property type="match status" value="1"/>
</dbReference>
<dbReference type="InterPro" id="IPR006059">
    <property type="entry name" value="SBP"/>
</dbReference>
<dbReference type="SUPFAM" id="SSF53850">
    <property type="entry name" value="Periplasmic binding protein-like II"/>
    <property type="match status" value="1"/>
</dbReference>
<feature type="non-terminal residue" evidence="7">
    <location>
        <position position="1"/>
    </location>
</feature>
<dbReference type="GO" id="GO:0015846">
    <property type="term" value="P:polyamine transport"/>
    <property type="evidence" value="ECO:0007669"/>
    <property type="project" value="InterPro"/>
</dbReference>
<evidence type="ECO:0000313" key="8">
    <source>
        <dbReference type="Proteomes" id="UP000243105"/>
    </source>
</evidence>
<comment type="caution">
    <text evidence="7">The sequence shown here is derived from an EMBL/GenBank/DDBJ whole genome shotgun (WGS) entry which is preliminary data.</text>
</comment>
<dbReference type="EMBL" id="CZVV01000171">
    <property type="protein sequence ID" value="CUT05547.1"/>
    <property type="molecule type" value="Genomic_DNA"/>
</dbReference>
<dbReference type="PANTHER" id="PTHR30222:SF17">
    <property type="entry name" value="SPERMIDINE_PUTRESCINE-BINDING PERIPLASMIC PROTEIN"/>
    <property type="match status" value="1"/>
</dbReference>
<protein>
    <submittedName>
        <fullName evidence="7">Spermidine/putrescine transport system substrate-binding protein</fullName>
    </submittedName>
</protein>
<keyword evidence="6" id="KW-1133">Transmembrane helix</keyword>
<comment type="subcellular location">
    <subcellularLocation>
        <location evidence="1">Periplasm</location>
    </subcellularLocation>
</comment>
<keyword evidence="2" id="KW-0813">Transport</keyword>
<evidence type="ECO:0000256" key="1">
    <source>
        <dbReference type="ARBA" id="ARBA00004418"/>
    </source>
</evidence>
<dbReference type="Proteomes" id="UP000243105">
    <property type="component" value="Unassembled WGS sequence"/>
</dbReference>
<evidence type="ECO:0000256" key="2">
    <source>
        <dbReference type="ARBA" id="ARBA00022448"/>
    </source>
</evidence>
<keyword evidence="6" id="KW-0472">Membrane</keyword>
<dbReference type="CDD" id="cd13590">
    <property type="entry name" value="PBP2_PotD_PotF_like"/>
    <property type="match status" value="1"/>
</dbReference>
<accession>A0A916PEV8</accession>
<keyword evidence="4" id="KW-0574">Periplasm</keyword>
<dbReference type="PIRSF" id="PIRSF019574">
    <property type="entry name" value="Periplasmic_polyamine_BP"/>
    <property type="match status" value="1"/>
</dbReference>
<feature type="binding site" evidence="5">
    <location>
        <position position="90"/>
    </location>
    <ligand>
        <name>spermidine</name>
        <dbReference type="ChEBI" id="CHEBI:57834"/>
    </ligand>
</feature>
<dbReference type="GO" id="GO:0042597">
    <property type="term" value="C:periplasmic space"/>
    <property type="evidence" value="ECO:0007669"/>
    <property type="project" value="UniProtKB-SubCell"/>
</dbReference>
<reference evidence="7 8" key="1">
    <citation type="submission" date="2015-11" db="EMBL/GenBank/DDBJ databases">
        <authorList>
            <person name="Varghese N."/>
        </authorList>
    </citation>
    <scope>NUCLEOTIDE SEQUENCE [LARGE SCALE GENOMIC DNA]</scope>
    <source>
        <strain evidence="7 8">JGI-25</strain>
    </source>
</reference>
<keyword evidence="3" id="KW-0732">Signal</keyword>
<evidence type="ECO:0000313" key="7">
    <source>
        <dbReference type="EMBL" id="CUT05547.1"/>
    </source>
</evidence>
<evidence type="ECO:0000256" key="6">
    <source>
        <dbReference type="SAM" id="Phobius"/>
    </source>
</evidence>
<dbReference type="GO" id="GO:0019808">
    <property type="term" value="F:polyamine binding"/>
    <property type="evidence" value="ECO:0007669"/>
    <property type="project" value="InterPro"/>
</dbReference>
<proteinExistence type="predicted"/>
<evidence type="ECO:0000256" key="5">
    <source>
        <dbReference type="PIRSR" id="PIRSR019574-1"/>
    </source>
</evidence>
<keyword evidence="6" id="KW-0812">Transmembrane</keyword>
<evidence type="ECO:0000256" key="4">
    <source>
        <dbReference type="ARBA" id="ARBA00022764"/>
    </source>
</evidence>
<dbReference type="RefSeq" id="WP_081079692.1">
    <property type="nucleotide sequence ID" value="NZ_CZVV01000171.1"/>
</dbReference>
<dbReference type="AlphaFoldDB" id="A0A916PEV8"/>
<organism evidence="7 8">
    <name type="scientific">Kryptobacter tengchongensis</name>
    <dbReference type="NCBI Taxonomy" id="1643429"/>
    <lineage>
        <taxon>Bacteria</taxon>
        <taxon>Pseudomonadati</taxon>
        <taxon>Candidatus Kryptoniota</taxon>
        <taxon>Candidatus Kryptobacter</taxon>
    </lineage>
</organism>
<feature type="binding site" evidence="5">
    <location>
        <begin position="172"/>
        <end position="175"/>
    </location>
    <ligand>
        <name>spermidine</name>
        <dbReference type="ChEBI" id="CHEBI:57834"/>
    </ligand>
</feature>
<feature type="transmembrane region" description="Helical" evidence="6">
    <location>
        <begin position="12"/>
        <end position="30"/>
    </location>
</feature>
<evidence type="ECO:0000256" key="3">
    <source>
        <dbReference type="ARBA" id="ARBA00022729"/>
    </source>
</evidence>
<dbReference type="PRINTS" id="PR00909">
    <property type="entry name" value="SPERMDNBNDNG"/>
</dbReference>
<dbReference type="Gene3D" id="3.40.190.10">
    <property type="entry name" value="Periplasmic binding protein-like II"/>
    <property type="match status" value="2"/>
</dbReference>
<name>A0A916PEV8_KRYT1</name>
<dbReference type="InterPro" id="IPR001188">
    <property type="entry name" value="Sperm_putr-bd"/>
</dbReference>
<gene>
    <name evidence="7" type="ORF">JGI25_01603</name>
</gene>
<sequence length="350" mass="40329">TKVDVVKMRKEILFSISLLITGLIFISCSGNKNKVNVYIWSDYLPQDVIEEFERETGVKVNLDTYDSNEALLEKLQTGVSRYDVVVPSDYMVQILIHQNLLREIDKSKIPNLKNVNSRFLNLEYDPENRFSIPFFWGTTGLAYRKDKLGKLPETWKILFDEKYKGKILMLDDMRECFAVALKLLGYSINETDTSILLTAKELLMAQKKLVKQYNSSGFDQAILSGDVWIAHGWSGQLVKISEYDSNIVYVLPEEGGTLWIDNLAIPKSAENIENAHLFINFLLKPEISARVSEFSGYATVNDSAKKFINPKYLTKQRYPDEEMLKNFELMKDLGPVTRILDRFWTEIKSQ</sequence>